<dbReference type="InterPro" id="IPR020843">
    <property type="entry name" value="ER"/>
</dbReference>
<gene>
    <name evidence="2" type="ordered locus">DR_1061</name>
</gene>
<dbReference type="CDD" id="cd08241">
    <property type="entry name" value="QOR1"/>
    <property type="match status" value="1"/>
</dbReference>
<dbReference type="GO" id="GO:0016491">
    <property type="term" value="F:oxidoreductase activity"/>
    <property type="evidence" value="ECO:0000318"/>
    <property type="project" value="GO_Central"/>
</dbReference>
<dbReference type="InterPro" id="IPR013149">
    <property type="entry name" value="ADH-like_C"/>
</dbReference>
<dbReference type="SMART" id="SM00829">
    <property type="entry name" value="PKS_ER"/>
    <property type="match status" value="1"/>
</dbReference>
<accession>Q9RVG8</accession>
<dbReference type="EnsemblBacteria" id="AAF10634">
    <property type="protein sequence ID" value="AAF10634"/>
    <property type="gene ID" value="DR_1061"/>
</dbReference>
<dbReference type="InterPro" id="IPR051397">
    <property type="entry name" value="Zn-ADH-like_protein"/>
</dbReference>
<dbReference type="OrthoDB" id="9787435at2"/>
<dbReference type="PaxDb" id="243230-DR_1061"/>
<dbReference type="HOGENOM" id="CLU_026673_3_1_0"/>
<dbReference type="AlphaFoldDB" id="Q9RVG8"/>
<dbReference type="STRING" id="243230.DR_1061"/>
<dbReference type="Pfam" id="PF00107">
    <property type="entry name" value="ADH_zinc_N"/>
    <property type="match status" value="1"/>
</dbReference>
<dbReference type="SUPFAM" id="SSF51735">
    <property type="entry name" value="NAD(P)-binding Rossmann-fold domains"/>
    <property type="match status" value="1"/>
</dbReference>
<dbReference type="PANTHER" id="PTHR43677:SF4">
    <property type="entry name" value="QUINONE OXIDOREDUCTASE-LIKE PROTEIN 2"/>
    <property type="match status" value="1"/>
</dbReference>
<dbReference type="InterPro" id="IPR011032">
    <property type="entry name" value="GroES-like_sf"/>
</dbReference>
<dbReference type="PIR" id="C75441">
    <property type="entry name" value="C75441"/>
</dbReference>
<organism evidence="2 3">
    <name type="scientific">Deinococcus radiodurans (strain ATCC 13939 / DSM 20539 / JCM 16871 / CCUG 27074 / LMG 4051 / NBRC 15346 / NCIMB 9279 / VKM B-1422 / R1)</name>
    <dbReference type="NCBI Taxonomy" id="243230"/>
    <lineage>
        <taxon>Bacteria</taxon>
        <taxon>Thermotogati</taxon>
        <taxon>Deinococcota</taxon>
        <taxon>Deinococci</taxon>
        <taxon>Deinococcales</taxon>
        <taxon>Deinococcaceae</taxon>
        <taxon>Deinococcus</taxon>
    </lineage>
</organism>
<protein>
    <submittedName>
        <fullName evidence="2">NADPH quinone oxidoreductase, putative</fullName>
    </submittedName>
</protein>
<dbReference type="Proteomes" id="UP000002524">
    <property type="component" value="Chromosome 1"/>
</dbReference>
<dbReference type="InterPro" id="IPR013154">
    <property type="entry name" value="ADH-like_N"/>
</dbReference>
<dbReference type="InterPro" id="IPR036291">
    <property type="entry name" value="NAD(P)-bd_dom_sf"/>
</dbReference>
<dbReference type="Gene3D" id="3.90.180.10">
    <property type="entry name" value="Medium-chain alcohol dehydrogenases, catalytic domain"/>
    <property type="match status" value="1"/>
</dbReference>
<dbReference type="eggNOG" id="COG0604">
    <property type="taxonomic scope" value="Bacteria"/>
</dbReference>
<dbReference type="PATRIC" id="fig|243230.17.peg.1257"/>
<keyword evidence="3" id="KW-1185">Reference proteome</keyword>
<proteinExistence type="predicted"/>
<dbReference type="SUPFAM" id="SSF50129">
    <property type="entry name" value="GroES-like"/>
    <property type="match status" value="1"/>
</dbReference>
<name>Q9RVG8_DEIRA</name>
<reference evidence="2 3" key="1">
    <citation type="journal article" date="1999" name="Science">
        <title>Genome sequence of the radioresistant bacterium Deinococcus radiodurans R1.</title>
        <authorList>
            <person name="White O."/>
            <person name="Eisen J.A."/>
            <person name="Heidelberg J.F."/>
            <person name="Hickey E.K."/>
            <person name="Peterson J.D."/>
            <person name="Dodson R.J."/>
            <person name="Haft D.H."/>
            <person name="Gwinn M.L."/>
            <person name="Nelson W.C."/>
            <person name="Richardson D.L."/>
            <person name="Moffat K.S."/>
            <person name="Qin H."/>
            <person name="Jiang L."/>
            <person name="Pamphile W."/>
            <person name="Crosby M."/>
            <person name="Shen M."/>
            <person name="Vamathevan J.J."/>
            <person name="Lam P."/>
            <person name="McDonald L."/>
            <person name="Utterback T."/>
            <person name="Zalewski C."/>
            <person name="Makarova K.S."/>
            <person name="Aravind L."/>
            <person name="Daly M.J."/>
            <person name="Minton K.W."/>
            <person name="Fleischmann R.D."/>
            <person name="Ketchum K.A."/>
            <person name="Nelson K.E."/>
            <person name="Salzberg S."/>
            <person name="Smith H.O."/>
            <person name="Venter J.C."/>
            <person name="Fraser C.M."/>
        </authorList>
    </citation>
    <scope>NUCLEOTIDE SEQUENCE [LARGE SCALE GENOMIC DNA]</scope>
    <source>
        <strain evidence="3">ATCC 13939 / DSM 20539 / JCM 16871 / LMG 4051 / NBRC 15346 / NCIMB 9279 / R1 / VKM B-1422</strain>
    </source>
</reference>
<dbReference type="KEGG" id="dra:DR_1061"/>
<dbReference type="EMBL" id="AE000513">
    <property type="protein sequence ID" value="AAF10634.1"/>
    <property type="molecule type" value="Genomic_DNA"/>
</dbReference>
<dbReference type="PANTHER" id="PTHR43677">
    <property type="entry name" value="SHORT-CHAIN DEHYDROGENASE/REDUCTASE"/>
    <property type="match status" value="1"/>
</dbReference>
<dbReference type="InParanoid" id="Q9RVG8"/>
<evidence type="ECO:0000313" key="2">
    <source>
        <dbReference type="EMBL" id="AAF10634.1"/>
    </source>
</evidence>
<dbReference type="Gene3D" id="3.40.50.720">
    <property type="entry name" value="NAD(P)-binding Rossmann-like Domain"/>
    <property type="match status" value="1"/>
</dbReference>
<evidence type="ECO:0000259" key="1">
    <source>
        <dbReference type="SMART" id="SM00829"/>
    </source>
</evidence>
<dbReference type="FunCoup" id="Q9RVG8">
    <property type="interactions" value="348"/>
</dbReference>
<evidence type="ECO:0000313" key="3">
    <source>
        <dbReference type="Proteomes" id="UP000002524"/>
    </source>
</evidence>
<feature type="domain" description="Enoyl reductase (ER)" evidence="1">
    <location>
        <begin position="73"/>
        <end position="384"/>
    </location>
</feature>
<sequence>MREAVWRAFLSEQDPARCANCGRKSSAAKRRRWQRWARPSVPRRRRPAPCSLAARYLPPMSETMKAIVVERIGTPDVMELREVPRPAPRAGQVLLRVEAVGVNFADALSVGGQYLTATKVPYVPGMELAGTVVELGEGVTNVQVGQRVAALGGTGGLAEYAAVPAAGVVPVPESFTPAQAAAFPVSFMTAYHALKTLGRGEAGEWVLVQAAAGALGTASVQLAKALGMNVIALASTEEKLQLARNLGADVTILQDDPDRVQKVRDAAGGKGVPLLLEVVGGSRFDESLKMVAPLGRIIFIGNASREEVSMNPAALMKRNVSVIGLWLTSLMLDAEVSAAASQGLAPLIASGKVVPQVGPSYGLADSSRAFQDILDRKTTGKVVIEPQR</sequence>
<dbReference type="Pfam" id="PF08240">
    <property type="entry name" value="ADH_N"/>
    <property type="match status" value="1"/>
</dbReference>